<comment type="caution">
    <text evidence="3">The sequence shown here is derived from an EMBL/GenBank/DDBJ whole genome shotgun (WGS) entry which is preliminary data.</text>
</comment>
<feature type="domain" description="Phage terminase large subunit N-terminal" evidence="2">
    <location>
        <begin position="22"/>
        <end position="112"/>
    </location>
</feature>
<evidence type="ECO:0000313" key="3">
    <source>
        <dbReference type="EMBL" id="KAH9312541.1"/>
    </source>
</evidence>
<evidence type="ECO:0000259" key="2">
    <source>
        <dbReference type="Pfam" id="PF04466"/>
    </source>
</evidence>
<evidence type="ECO:0000313" key="4">
    <source>
        <dbReference type="Proteomes" id="UP000824469"/>
    </source>
</evidence>
<organism evidence="3 4">
    <name type="scientific">Taxus chinensis</name>
    <name type="common">Chinese yew</name>
    <name type="synonym">Taxus wallichiana var. chinensis</name>
    <dbReference type="NCBI Taxonomy" id="29808"/>
    <lineage>
        <taxon>Eukaryota</taxon>
        <taxon>Viridiplantae</taxon>
        <taxon>Streptophyta</taxon>
        <taxon>Embryophyta</taxon>
        <taxon>Tracheophyta</taxon>
        <taxon>Spermatophyta</taxon>
        <taxon>Pinopsida</taxon>
        <taxon>Pinidae</taxon>
        <taxon>Conifers II</taxon>
        <taxon>Cupressales</taxon>
        <taxon>Taxaceae</taxon>
        <taxon>Taxus</taxon>
    </lineage>
</organism>
<protein>
    <recommendedName>
        <fullName evidence="2">Phage terminase large subunit N-terminal domain-containing protein</fullName>
    </recommendedName>
</protein>
<sequence>DYDVTSLQMDFKGMKPSDKINVSKRNNDVVYTTFLKVERENNKLNNKIQKLEADLENEKAKGKVALNKTGELERKIKSSASMTVVVVNEQAQVELEEAKKKLQETMTANEHNGRTRRSEEKVTRNNE</sequence>
<evidence type="ECO:0000256" key="1">
    <source>
        <dbReference type="SAM" id="MobiDB-lite"/>
    </source>
</evidence>
<feature type="non-terminal residue" evidence="3">
    <location>
        <position position="1"/>
    </location>
</feature>
<accession>A0AA38FXS2</accession>
<dbReference type="Proteomes" id="UP000824469">
    <property type="component" value="Unassembled WGS sequence"/>
</dbReference>
<gene>
    <name evidence="3" type="ORF">KI387_027576</name>
</gene>
<dbReference type="EMBL" id="JAHRHJ020000006">
    <property type="protein sequence ID" value="KAH9312541.1"/>
    <property type="molecule type" value="Genomic_DNA"/>
</dbReference>
<dbReference type="Pfam" id="PF04466">
    <property type="entry name" value="Terminase_3"/>
    <property type="match status" value="1"/>
</dbReference>
<proteinExistence type="predicted"/>
<feature type="compositionally biased region" description="Basic and acidic residues" evidence="1">
    <location>
        <begin position="111"/>
        <end position="127"/>
    </location>
</feature>
<dbReference type="InterPro" id="IPR035412">
    <property type="entry name" value="Terminase_L_N"/>
</dbReference>
<keyword evidence="4" id="KW-1185">Reference proteome</keyword>
<name>A0AA38FXS2_TAXCH</name>
<reference evidence="3 4" key="1">
    <citation type="journal article" date="2021" name="Nat. Plants">
        <title>The Taxus genome provides insights into paclitaxel biosynthesis.</title>
        <authorList>
            <person name="Xiong X."/>
            <person name="Gou J."/>
            <person name="Liao Q."/>
            <person name="Li Y."/>
            <person name="Zhou Q."/>
            <person name="Bi G."/>
            <person name="Li C."/>
            <person name="Du R."/>
            <person name="Wang X."/>
            <person name="Sun T."/>
            <person name="Guo L."/>
            <person name="Liang H."/>
            <person name="Lu P."/>
            <person name="Wu Y."/>
            <person name="Zhang Z."/>
            <person name="Ro D.K."/>
            <person name="Shang Y."/>
            <person name="Huang S."/>
            <person name="Yan J."/>
        </authorList>
    </citation>
    <scope>NUCLEOTIDE SEQUENCE [LARGE SCALE GENOMIC DNA]</scope>
    <source>
        <strain evidence="3">Ta-2019</strain>
    </source>
</reference>
<feature type="region of interest" description="Disordered" evidence="1">
    <location>
        <begin position="103"/>
        <end position="127"/>
    </location>
</feature>
<dbReference type="AlphaFoldDB" id="A0AA38FXS2"/>